<gene>
    <name evidence="2" type="ORF">SLEP1_g5229</name>
</gene>
<dbReference type="Proteomes" id="UP001054252">
    <property type="component" value="Unassembled WGS sequence"/>
</dbReference>
<dbReference type="EMBL" id="BPVZ01000005">
    <property type="protein sequence ID" value="GKU91344.1"/>
    <property type="molecule type" value="Genomic_DNA"/>
</dbReference>
<name>A0AAV5I1V9_9ROSI</name>
<dbReference type="AlphaFoldDB" id="A0AAV5I1V9"/>
<keyword evidence="3" id="KW-1185">Reference proteome</keyword>
<evidence type="ECO:0000313" key="2">
    <source>
        <dbReference type="EMBL" id="GKU91344.1"/>
    </source>
</evidence>
<dbReference type="InterPro" id="IPR013108">
    <property type="entry name" value="Amidohydro_3"/>
</dbReference>
<reference evidence="2 3" key="1">
    <citation type="journal article" date="2021" name="Commun. Biol.">
        <title>The genome of Shorea leprosula (Dipterocarpaceae) highlights the ecological relevance of drought in aseasonal tropical rainforests.</title>
        <authorList>
            <person name="Ng K.K.S."/>
            <person name="Kobayashi M.J."/>
            <person name="Fawcett J.A."/>
            <person name="Hatakeyama M."/>
            <person name="Paape T."/>
            <person name="Ng C.H."/>
            <person name="Ang C.C."/>
            <person name="Tnah L.H."/>
            <person name="Lee C.T."/>
            <person name="Nishiyama T."/>
            <person name="Sese J."/>
            <person name="O'Brien M.J."/>
            <person name="Copetti D."/>
            <person name="Mohd Noor M.I."/>
            <person name="Ong R.C."/>
            <person name="Putra M."/>
            <person name="Sireger I.Z."/>
            <person name="Indrioko S."/>
            <person name="Kosugi Y."/>
            <person name="Izuno A."/>
            <person name="Isagi Y."/>
            <person name="Lee S.L."/>
            <person name="Shimizu K.K."/>
        </authorList>
    </citation>
    <scope>NUCLEOTIDE SEQUENCE [LARGE SCALE GENOMIC DNA]</scope>
    <source>
        <strain evidence="2">214</strain>
    </source>
</reference>
<comment type="caution">
    <text evidence="2">The sequence shown here is derived from an EMBL/GenBank/DDBJ whole genome shotgun (WGS) entry which is preliminary data.</text>
</comment>
<accession>A0AAV5I1V9</accession>
<dbReference type="Pfam" id="PF07969">
    <property type="entry name" value="Amidohydro_3"/>
    <property type="match status" value="1"/>
</dbReference>
<dbReference type="Gene3D" id="3.10.310.70">
    <property type="match status" value="1"/>
</dbReference>
<organism evidence="2 3">
    <name type="scientific">Rubroshorea leprosula</name>
    <dbReference type="NCBI Taxonomy" id="152421"/>
    <lineage>
        <taxon>Eukaryota</taxon>
        <taxon>Viridiplantae</taxon>
        <taxon>Streptophyta</taxon>
        <taxon>Embryophyta</taxon>
        <taxon>Tracheophyta</taxon>
        <taxon>Spermatophyta</taxon>
        <taxon>Magnoliopsida</taxon>
        <taxon>eudicotyledons</taxon>
        <taxon>Gunneridae</taxon>
        <taxon>Pentapetalae</taxon>
        <taxon>rosids</taxon>
        <taxon>malvids</taxon>
        <taxon>Malvales</taxon>
        <taxon>Dipterocarpaceae</taxon>
        <taxon>Rubroshorea</taxon>
    </lineage>
</organism>
<sequence length="142" mass="15671">MASWIDNITPDNPVWLARMDHHMGLANSVALNLAGITKLSEDPSGGTIMRTVDGEPTGLLIDSAMNLILSLIPDVSVDQKRDALLRASNLALMRGVTTVVDFGRYFTGASVEASWEDLSGFHLRYFPEFMHFKSNEVILLHI</sequence>
<dbReference type="PANTHER" id="PTHR22642">
    <property type="entry name" value="IMIDAZOLONEPROPIONASE"/>
    <property type="match status" value="1"/>
</dbReference>
<dbReference type="PANTHER" id="PTHR22642:SF2">
    <property type="entry name" value="PROTEIN LONG AFTER FAR-RED 3"/>
    <property type="match status" value="1"/>
</dbReference>
<evidence type="ECO:0000313" key="3">
    <source>
        <dbReference type="Proteomes" id="UP001054252"/>
    </source>
</evidence>
<evidence type="ECO:0000259" key="1">
    <source>
        <dbReference type="Pfam" id="PF07969"/>
    </source>
</evidence>
<feature type="domain" description="Amidohydrolase 3" evidence="1">
    <location>
        <begin position="4"/>
        <end position="106"/>
    </location>
</feature>
<proteinExistence type="predicted"/>
<protein>
    <recommendedName>
        <fullName evidence="1">Amidohydrolase 3 domain-containing protein</fullName>
    </recommendedName>
</protein>